<evidence type="ECO:0000313" key="6">
    <source>
        <dbReference type="EMBL" id="EXB36857.1"/>
    </source>
</evidence>
<keyword evidence="7" id="KW-1185">Reference proteome</keyword>
<dbReference type="InterPro" id="IPR041118">
    <property type="entry name" value="Rx_N"/>
</dbReference>
<dbReference type="GO" id="GO:0000166">
    <property type="term" value="F:nucleotide binding"/>
    <property type="evidence" value="ECO:0007669"/>
    <property type="project" value="UniProtKB-KW"/>
</dbReference>
<dbReference type="EMBL" id="KE343598">
    <property type="protein sequence ID" value="EXB36857.1"/>
    <property type="molecule type" value="Genomic_DNA"/>
</dbReference>
<keyword evidence="1" id="KW-0677">Repeat</keyword>
<sequence length="148" mass="16161">MADSFLFQLAGAVVEAIGSEAVKEIASIWGVKEDLDELGDTLSTIKGVLRNAEKRQQGGDRVVESWLERLEHVVKDVDNLLDDVSYESLRKTTTPGKKSGSGSDLRLGREPQELRLAGTRRTPATSGDDSSCSGCRSIFSRPTWSYPC</sequence>
<accession>W9QG85</accession>
<dbReference type="Gene3D" id="1.20.5.4130">
    <property type="match status" value="1"/>
</dbReference>
<name>W9QG85_9ROSA</name>
<feature type="region of interest" description="Disordered" evidence="4">
    <location>
        <begin position="88"/>
        <end position="134"/>
    </location>
</feature>
<evidence type="ECO:0000256" key="2">
    <source>
        <dbReference type="ARBA" id="ARBA00022741"/>
    </source>
</evidence>
<dbReference type="STRING" id="981085.W9QG85"/>
<evidence type="ECO:0000256" key="1">
    <source>
        <dbReference type="ARBA" id="ARBA00022737"/>
    </source>
</evidence>
<proteinExistence type="predicted"/>
<organism evidence="6 7">
    <name type="scientific">Morus notabilis</name>
    <dbReference type="NCBI Taxonomy" id="981085"/>
    <lineage>
        <taxon>Eukaryota</taxon>
        <taxon>Viridiplantae</taxon>
        <taxon>Streptophyta</taxon>
        <taxon>Embryophyta</taxon>
        <taxon>Tracheophyta</taxon>
        <taxon>Spermatophyta</taxon>
        <taxon>Magnoliopsida</taxon>
        <taxon>eudicotyledons</taxon>
        <taxon>Gunneridae</taxon>
        <taxon>Pentapetalae</taxon>
        <taxon>rosids</taxon>
        <taxon>fabids</taxon>
        <taxon>Rosales</taxon>
        <taxon>Moraceae</taxon>
        <taxon>Moreae</taxon>
        <taxon>Morus</taxon>
    </lineage>
</organism>
<feature type="domain" description="Disease resistance N-terminal" evidence="5">
    <location>
        <begin position="11"/>
        <end position="98"/>
    </location>
</feature>
<evidence type="ECO:0000259" key="5">
    <source>
        <dbReference type="Pfam" id="PF18052"/>
    </source>
</evidence>
<feature type="compositionally biased region" description="Polar residues" evidence="4">
    <location>
        <begin position="91"/>
        <end position="102"/>
    </location>
</feature>
<evidence type="ECO:0000256" key="4">
    <source>
        <dbReference type="SAM" id="MobiDB-lite"/>
    </source>
</evidence>
<gene>
    <name evidence="6" type="ORF">L484_001514</name>
</gene>
<evidence type="ECO:0000313" key="7">
    <source>
        <dbReference type="Proteomes" id="UP000030645"/>
    </source>
</evidence>
<dbReference type="Pfam" id="PF18052">
    <property type="entry name" value="Rx_N"/>
    <property type="match status" value="1"/>
</dbReference>
<keyword evidence="3" id="KW-0611">Plant defense</keyword>
<reference evidence="7" key="1">
    <citation type="submission" date="2013-01" db="EMBL/GenBank/DDBJ databases">
        <title>Draft Genome Sequence of a Mulberry Tree, Morus notabilis C.K. Schneid.</title>
        <authorList>
            <person name="He N."/>
            <person name="Zhao S."/>
        </authorList>
    </citation>
    <scope>NUCLEOTIDE SEQUENCE</scope>
</reference>
<keyword evidence="2" id="KW-0547">Nucleotide-binding</keyword>
<dbReference type="AlphaFoldDB" id="W9QG85"/>
<evidence type="ECO:0000256" key="3">
    <source>
        <dbReference type="ARBA" id="ARBA00022821"/>
    </source>
</evidence>
<dbReference type="Proteomes" id="UP000030645">
    <property type="component" value="Unassembled WGS sequence"/>
</dbReference>
<protein>
    <recommendedName>
        <fullName evidence="5">Disease resistance N-terminal domain-containing protein</fullName>
    </recommendedName>
</protein>
<dbReference type="GO" id="GO:0006952">
    <property type="term" value="P:defense response"/>
    <property type="evidence" value="ECO:0007669"/>
    <property type="project" value="UniProtKB-KW"/>
</dbReference>